<dbReference type="STRING" id="747682.MALL_0512"/>
<feature type="domain" description="DNA replication/recombination mediator RecO N-terminal" evidence="1">
    <location>
        <begin position="1"/>
        <end position="81"/>
    </location>
</feature>
<dbReference type="InterPro" id="IPR022572">
    <property type="entry name" value="DNA_rep/recomb_RecO_N"/>
</dbReference>
<comment type="caution">
    <text evidence="2">The sequence shown here is derived from an EMBL/GenBank/DDBJ whole genome shotgun (WGS) entry which is preliminary data.</text>
</comment>
<dbReference type="Proteomes" id="UP000004757">
    <property type="component" value="Unassembled WGS sequence"/>
</dbReference>
<organism evidence="2 3">
    <name type="scientific">Mycoplasmopsis alligatoris A21JP2</name>
    <dbReference type="NCBI Taxonomy" id="747682"/>
    <lineage>
        <taxon>Bacteria</taxon>
        <taxon>Bacillati</taxon>
        <taxon>Mycoplasmatota</taxon>
        <taxon>Mycoplasmoidales</taxon>
        <taxon>Metamycoplasmataceae</taxon>
        <taxon>Mycoplasmopsis</taxon>
    </lineage>
</organism>
<name>D4XWC0_9BACT</name>
<dbReference type="eggNOG" id="ENOG502ZI56">
    <property type="taxonomic scope" value="Bacteria"/>
</dbReference>
<dbReference type="AlphaFoldDB" id="D4XWC0"/>
<dbReference type="InterPro" id="IPR037278">
    <property type="entry name" value="ARFGAP/RecO"/>
</dbReference>
<evidence type="ECO:0000259" key="1">
    <source>
        <dbReference type="Pfam" id="PF11967"/>
    </source>
</evidence>
<dbReference type="OrthoDB" id="404042at2"/>
<sequence>MSESMKKCIPLKIEAIDEKTSILSVLTNQGILKLYAFGLNSPLSKNRSNLIPASIVEIEYFQARLNNKMSKLKKSNTLKSFDSTILFNSMFAQKLVYILSLFTGKNNILDIYEKLIDFVGFGKNSYILTIICSYLLKLHGSEPNFYKCCVCLSTKKIVDFEFFLGGFLCNLHSDKSLNNETLEAYYLLRNDHKKYLSNVSLEINKEIYLKLIFHLKDLGLIIYWENLEKFI</sequence>
<dbReference type="SUPFAM" id="SSF57863">
    <property type="entry name" value="ArfGap/RecO-like zinc finger"/>
    <property type="match status" value="1"/>
</dbReference>
<dbReference type="Pfam" id="PF11967">
    <property type="entry name" value="RecO_N"/>
    <property type="match status" value="1"/>
</dbReference>
<gene>
    <name evidence="2" type="ORF">MALL_0512</name>
</gene>
<dbReference type="EMBL" id="ADNC01000027">
    <property type="protein sequence ID" value="EFF41352.1"/>
    <property type="molecule type" value="Genomic_DNA"/>
</dbReference>
<keyword evidence="3" id="KW-1185">Reference proteome</keyword>
<evidence type="ECO:0000313" key="3">
    <source>
        <dbReference type="Proteomes" id="UP000004757"/>
    </source>
</evidence>
<reference evidence="2 3" key="1">
    <citation type="submission" date="2010-03" db="EMBL/GenBank/DDBJ databases">
        <authorList>
            <person name="Glass J.I."/>
            <person name="Benders G.A."/>
            <person name="Durkin A.S."/>
            <person name="Farmerie W.G."/>
            <person name="Hlavinka K."/>
            <person name="Hostetler J."/>
            <person name="Jackson J."/>
            <person name="May M.A."/>
            <person name="Miller R.H."/>
            <person name="Paralanov V."/>
            <person name="Radune D."/>
            <person name="Szczypinski B."/>
            <person name="Brown D.R."/>
        </authorList>
    </citation>
    <scope>NUCLEOTIDE SEQUENCE [LARGE SCALE GENOMIC DNA]</scope>
    <source>
        <strain evidence="2 3">A21JP2</strain>
    </source>
</reference>
<protein>
    <recommendedName>
        <fullName evidence="1">DNA replication/recombination mediator RecO N-terminal domain-containing protein</fullName>
    </recommendedName>
</protein>
<accession>D4XWC0</accession>
<proteinExistence type="predicted"/>
<evidence type="ECO:0000313" key="2">
    <source>
        <dbReference type="EMBL" id="EFF41352.1"/>
    </source>
</evidence>